<protein>
    <submittedName>
        <fullName evidence="5">Peptidylprolyl isomerase</fullName>
    </submittedName>
</protein>
<evidence type="ECO:0000313" key="5">
    <source>
        <dbReference type="EMBL" id="RXK83585.1"/>
    </source>
</evidence>
<dbReference type="SUPFAM" id="SSF54534">
    <property type="entry name" value="FKBP-like"/>
    <property type="match status" value="2"/>
</dbReference>
<dbReference type="PANTHER" id="PTHR47637">
    <property type="entry name" value="CHAPERONE SURA"/>
    <property type="match status" value="1"/>
</dbReference>
<dbReference type="PANTHER" id="PTHR47637:SF1">
    <property type="entry name" value="CHAPERONE SURA"/>
    <property type="match status" value="1"/>
</dbReference>
<dbReference type="Proteomes" id="UP000290545">
    <property type="component" value="Unassembled WGS sequence"/>
</dbReference>
<dbReference type="AlphaFoldDB" id="A0A4Q1D538"/>
<reference evidence="5 6" key="1">
    <citation type="submission" date="2019-01" db="EMBL/GenBank/DDBJ databases">
        <title>Filimonas sp. strain TTM-71.</title>
        <authorList>
            <person name="Chen W.-M."/>
        </authorList>
    </citation>
    <scope>NUCLEOTIDE SEQUENCE [LARGE SCALE GENOMIC DNA]</scope>
    <source>
        <strain evidence="5 6">TTM-71</strain>
    </source>
</reference>
<keyword evidence="6" id="KW-1185">Reference proteome</keyword>
<gene>
    <name evidence="5" type="ORF">ESB13_15975</name>
</gene>
<dbReference type="Gene3D" id="1.10.4030.10">
    <property type="entry name" value="Porin chaperone SurA, peptide-binding domain"/>
    <property type="match status" value="1"/>
</dbReference>
<comment type="caution">
    <text evidence="5">The sequence shown here is derived from an EMBL/GenBank/DDBJ whole genome shotgun (WGS) entry which is preliminary data.</text>
</comment>
<dbReference type="InterPro" id="IPR050280">
    <property type="entry name" value="OMP_Chaperone_SurA"/>
</dbReference>
<dbReference type="RefSeq" id="WP_129004637.1">
    <property type="nucleotide sequence ID" value="NZ_SDHZ01000002.1"/>
</dbReference>
<dbReference type="EMBL" id="SDHZ01000002">
    <property type="protein sequence ID" value="RXK83585.1"/>
    <property type="molecule type" value="Genomic_DNA"/>
</dbReference>
<feature type="domain" description="PpiC" evidence="4">
    <location>
        <begin position="171"/>
        <end position="274"/>
    </location>
</feature>
<keyword evidence="1 3" id="KW-0732">Signal</keyword>
<name>A0A4Q1D538_9BACT</name>
<evidence type="ECO:0000259" key="4">
    <source>
        <dbReference type="PROSITE" id="PS50198"/>
    </source>
</evidence>
<feature type="domain" description="PpiC" evidence="4">
    <location>
        <begin position="277"/>
        <end position="371"/>
    </location>
</feature>
<evidence type="ECO:0000313" key="6">
    <source>
        <dbReference type="Proteomes" id="UP000290545"/>
    </source>
</evidence>
<evidence type="ECO:0000256" key="2">
    <source>
        <dbReference type="PROSITE-ProRule" id="PRU00278"/>
    </source>
</evidence>
<keyword evidence="2" id="KW-0697">Rotamase</keyword>
<organism evidence="5 6">
    <name type="scientific">Filimonas effusa</name>
    <dbReference type="NCBI Taxonomy" id="2508721"/>
    <lineage>
        <taxon>Bacteria</taxon>
        <taxon>Pseudomonadati</taxon>
        <taxon>Bacteroidota</taxon>
        <taxon>Chitinophagia</taxon>
        <taxon>Chitinophagales</taxon>
        <taxon>Chitinophagaceae</taxon>
        <taxon>Filimonas</taxon>
    </lineage>
</organism>
<evidence type="ECO:0000256" key="1">
    <source>
        <dbReference type="ARBA" id="ARBA00022729"/>
    </source>
</evidence>
<dbReference type="Gene3D" id="3.10.50.40">
    <property type="match status" value="2"/>
</dbReference>
<feature type="signal peptide" evidence="3">
    <location>
        <begin position="1"/>
        <end position="20"/>
    </location>
</feature>
<dbReference type="PROSITE" id="PS50198">
    <property type="entry name" value="PPIC_PPIASE_2"/>
    <property type="match status" value="2"/>
</dbReference>
<dbReference type="InterPro" id="IPR046357">
    <property type="entry name" value="PPIase_dom_sf"/>
</dbReference>
<dbReference type="InterPro" id="IPR027304">
    <property type="entry name" value="Trigger_fact/SurA_dom_sf"/>
</dbReference>
<dbReference type="InterPro" id="IPR000297">
    <property type="entry name" value="PPIase_PpiC"/>
</dbReference>
<keyword evidence="2 5" id="KW-0413">Isomerase</keyword>
<dbReference type="GO" id="GO:0003755">
    <property type="term" value="F:peptidyl-prolyl cis-trans isomerase activity"/>
    <property type="evidence" value="ECO:0007669"/>
    <property type="project" value="UniProtKB-KW"/>
</dbReference>
<dbReference type="OrthoDB" id="14196at2"/>
<proteinExistence type="predicted"/>
<sequence length="455" mass="51499">MKKLLICSLVALGVVSVSQAQSKKILADKITAQVGDKIILRSDILNAIADYKRQGATVIPTECEMLESELIRKALVLQAQRDSLVVTEDEIEALLDNQVRGFINMYGSQQVLEEIAGKTVYQLKDDFRVIFRERKLAEQMRGKILDNVKVNPVEVKAYYDKIPKDSLPFYESELELSQIVLYPKANKDVDEYVIKQLYDIKRQVETGGKSFEALAKLYSQDPGVKENGGQYSLNRNDKGMWDPTFLSTAFRLKEGQISSAVKSKFGYHIIQLVSRSGDDAIVRHILRIPGVTDVEVNESKAQLDSIKSKIEAGLFTFNEAVRFSEDEAGKFNGGIITNKQDGSNQVPIDQLSADIVQALSTMKVGDISAPMAYTDERGRKVVRIVMLKTKSNPHRENMKDDYDRIARRVLEEKKEQVMRKWFKEHIPGYYVNIDEEFRGCSNLGEWMHVVSAQAK</sequence>
<dbReference type="Pfam" id="PF00639">
    <property type="entry name" value="Rotamase"/>
    <property type="match status" value="2"/>
</dbReference>
<accession>A0A4Q1D538</accession>
<evidence type="ECO:0000256" key="3">
    <source>
        <dbReference type="SAM" id="SignalP"/>
    </source>
</evidence>
<feature type="chain" id="PRO_5020697401" evidence="3">
    <location>
        <begin position="21"/>
        <end position="455"/>
    </location>
</feature>
<dbReference type="SUPFAM" id="SSF109998">
    <property type="entry name" value="Triger factor/SurA peptide-binding domain-like"/>
    <property type="match status" value="1"/>
</dbReference>